<dbReference type="InterPro" id="IPR036028">
    <property type="entry name" value="SH3-like_dom_sf"/>
</dbReference>
<reference evidence="6" key="1">
    <citation type="journal article" date="2022" name="bioRxiv">
        <title>Genomics of Preaxostyla Flagellates Illuminates Evolutionary Transitions and the Path Towards Mitochondrial Loss.</title>
        <authorList>
            <person name="Novak L.V.F."/>
            <person name="Treitli S.C."/>
            <person name="Pyrih J."/>
            <person name="Halakuc P."/>
            <person name="Pipaliya S.V."/>
            <person name="Vacek V."/>
            <person name="Brzon O."/>
            <person name="Soukal P."/>
            <person name="Eme L."/>
            <person name="Dacks J.B."/>
            <person name="Karnkowska A."/>
            <person name="Elias M."/>
            <person name="Hampl V."/>
        </authorList>
    </citation>
    <scope>NUCLEOTIDE SEQUENCE</scope>
    <source>
        <strain evidence="6">RCP-MX</strain>
    </source>
</reference>
<dbReference type="PANTHER" id="PTHR15735">
    <property type="entry name" value="FCH AND DOUBLE SH3 DOMAINS PROTEIN"/>
    <property type="match status" value="1"/>
</dbReference>
<keyword evidence="4" id="KW-0732">Signal</keyword>
<proteinExistence type="predicted"/>
<evidence type="ECO:0000259" key="5">
    <source>
        <dbReference type="PROSITE" id="PS50002"/>
    </source>
</evidence>
<dbReference type="CDD" id="cd00174">
    <property type="entry name" value="SH3"/>
    <property type="match status" value="1"/>
</dbReference>
<feature type="region of interest" description="Disordered" evidence="3">
    <location>
        <begin position="85"/>
        <end position="104"/>
    </location>
</feature>
<comment type="caution">
    <text evidence="6">The sequence shown here is derived from an EMBL/GenBank/DDBJ whole genome shotgun (WGS) entry which is preliminary data.</text>
</comment>
<name>A0ABQ8UVC3_9EUKA</name>
<dbReference type="Proteomes" id="UP001141327">
    <property type="component" value="Unassembled WGS sequence"/>
</dbReference>
<dbReference type="Gene3D" id="1.20.1270.60">
    <property type="entry name" value="Arfaptin homology (AH) domain/BAR domain"/>
    <property type="match status" value="1"/>
</dbReference>
<keyword evidence="7" id="KW-1185">Reference proteome</keyword>
<feature type="region of interest" description="Disordered" evidence="3">
    <location>
        <begin position="319"/>
        <end position="357"/>
    </location>
</feature>
<evidence type="ECO:0000256" key="2">
    <source>
        <dbReference type="PROSITE-ProRule" id="PRU00192"/>
    </source>
</evidence>
<sequence>MGPQLSLGAPSGMALLACGWAGWLCREVIEGTKAKVEAVRKTKKSLQRLAQKHSADHGTSAAELRKCANKANKCLGELVRTLEGYREKGPGTDPEDRLTHPRPGQIQKNASRLQKLYDVASKAQQAYRDERAGHDQRLEGLTRAMGDVAEALQGAEEDCIAFGRDVSRQVIEQQANCLTGHLDETLAFLQAIETISPQRATAAFVQANRHNQPNPEFALAAPDELPPMSQLLNESAPPMRVPQLTVESATSTPQPEAPRQVIMVAVADYTASEEGELTFKQGDRLIVEATDPSGWYPCQLGTLRAPSAAPESAAAVAAALSEASSGPSPAAPAPAQEPPAEEAAPPASEAQSDNTLAGRQCRAEYEYTAADADELPSRQARSISIPRTYPSLFGTWVGLVGPWSFGAMVRWGHGQMGPWSDGAMVRWGPWSDGGHGQMGAMLLTIQGETGGWMYGTNSKGKSGFFPPSYVTVL</sequence>
<dbReference type="Gene3D" id="2.30.30.40">
    <property type="entry name" value="SH3 Domains"/>
    <property type="match status" value="2"/>
</dbReference>
<keyword evidence="1 2" id="KW-0728">SH3 domain</keyword>
<dbReference type="InterPro" id="IPR027267">
    <property type="entry name" value="AH/BAR_dom_sf"/>
</dbReference>
<dbReference type="InterPro" id="IPR001452">
    <property type="entry name" value="SH3_domain"/>
</dbReference>
<feature type="compositionally biased region" description="Low complexity" evidence="3">
    <location>
        <begin position="341"/>
        <end position="350"/>
    </location>
</feature>
<feature type="compositionally biased region" description="Low complexity" evidence="3">
    <location>
        <begin position="319"/>
        <end position="328"/>
    </location>
</feature>
<dbReference type="EMBL" id="JAPMOS010000007">
    <property type="protein sequence ID" value="KAJ4461510.1"/>
    <property type="molecule type" value="Genomic_DNA"/>
</dbReference>
<protein>
    <recommendedName>
        <fullName evidence="5">SH3 domain-containing protein</fullName>
    </recommendedName>
</protein>
<organism evidence="6 7">
    <name type="scientific">Paratrimastix pyriformis</name>
    <dbReference type="NCBI Taxonomy" id="342808"/>
    <lineage>
        <taxon>Eukaryota</taxon>
        <taxon>Metamonada</taxon>
        <taxon>Preaxostyla</taxon>
        <taxon>Paratrimastigidae</taxon>
        <taxon>Paratrimastix</taxon>
    </lineage>
</organism>
<dbReference type="PROSITE" id="PS50002">
    <property type="entry name" value="SH3"/>
    <property type="match status" value="1"/>
</dbReference>
<dbReference type="SUPFAM" id="SSF103657">
    <property type="entry name" value="BAR/IMD domain-like"/>
    <property type="match status" value="1"/>
</dbReference>
<evidence type="ECO:0000256" key="1">
    <source>
        <dbReference type="ARBA" id="ARBA00022443"/>
    </source>
</evidence>
<feature type="signal peptide" evidence="4">
    <location>
        <begin position="1"/>
        <end position="25"/>
    </location>
</feature>
<accession>A0ABQ8UVC3</accession>
<gene>
    <name evidence="6" type="ORF">PAPYR_2097</name>
</gene>
<feature type="domain" description="SH3" evidence="5">
    <location>
        <begin position="258"/>
        <end position="325"/>
    </location>
</feature>
<dbReference type="PANTHER" id="PTHR15735:SF21">
    <property type="entry name" value="PROTEIN NERVOUS WRECK"/>
    <property type="match status" value="1"/>
</dbReference>
<evidence type="ECO:0000313" key="6">
    <source>
        <dbReference type="EMBL" id="KAJ4461510.1"/>
    </source>
</evidence>
<feature type="chain" id="PRO_5046222090" description="SH3 domain-containing protein" evidence="4">
    <location>
        <begin position="26"/>
        <end position="473"/>
    </location>
</feature>
<evidence type="ECO:0000256" key="3">
    <source>
        <dbReference type="SAM" id="MobiDB-lite"/>
    </source>
</evidence>
<evidence type="ECO:0000256" key="4">
    <source>
        <dbReference type="SAM" id="SignalP"/>
    </source>
</evidence>
<dbReference type="Pfam" id="PF00018">
    <property type="entry name" value="SH3_1"/>
    <property type="match status" value="1"/>
</dbReference>
<evidence type="ECO:0000313" key="7">
    <source>
        <dbReference type="Proteomes" id="UP001141327"/>
    </source>
</evidence>
<feature type="compositionally biased region" description="Basic and acidic residues" evidence="3">
    <location>
        <begin position="85"/>
        <end position="99"/>
    </location>
</feature>
<dbReference type="SUPFAM" id="SSF50044">
    <property type="entry name" value="SH3-domain"/>
    <property type="match status" value="2"/>
</dbReference>